<evidence type="ECO:0000313" key="2">
    <source>
        <dbReference type="Proteomes" id="UP000541154"/>
    </source>
</evidence>
<evidence type="ECO:0000313" key="1">
    <source>
        <dbReference type="EMBL" id="KAF5861584.1"/>
    </source>
</evidence>
<dbReference type="EMBL" id="SPNV01000096">
    <property type="protein sequence ID" value="KAF5861584.1"/>
    <property type="molecule type" value="Genomic_DNA"/>
</dbReference>
<dbReference type="Proteomes" id="UP000541154">
    <property type="component" value="Unassembled WGS sequence"/>
</dbReference>
<dbReference type="SUPFAM" id="SSF55729">
    <property type="entry name" value="Acyl-CoA N-acyltransferases (Nat)"/>
    <property type="match status" value="1"/>
</dbReference>
<organism evidence="1 2">
    <name type="scientific">Petromyces alliaceus</name>
    <name type="common">Aspergillus alliaceus</name>
    <dbReference type="NCBI Taxonomy" id="209559"/>
    <lineage>
        <taxon>Eukaryota</taxon>
        <taxon>Fungi</taxon>
        <taxon>Dikarya</taxon>
        <taxon>Ascomycota</taxon>
        <taxon>Pezizomycotina</taxon>
        <taxon>Eurotiomycetes</taxon>
        <taxon>Eurotiomycetidae</taxon>
        <taxon>Eurotiales</taxon>
        <taxon>Aspergillaceae</taxon>
        <taxon>Aspergillus</taxon>
        <taxon>Aspergillus subgen. Circumdati</taxon>
    </lineage>
</organism>
<gene>
    <name evidence="1" type="ORF">ETB97_012834</name>
</gene>
<comment type="caution">
    <text evidence="1">The sequence shown here is derived from an EMBL/GenBank/DDBJ whole genome shotgun (WGS) entry which is preliminary data.</text>
</comment>
<sequence length="55" mass="6113">VLKRAGEEGVVVGLEASEDGERLYRSLGFELRGRFSMLVADIEEGGVMMWRPKGE</sequence>
<accession>A0A8H6E6T0</accession>
<keyword evidence="2" id="KW-1185">Reference proteome</keyword>
<feature type="non-terminal residue" evidence="1">
    <location>
        <position position="1"/>
    </location>
</feature>
<name>A0A8H6E6T0_PETAA</name>
<protein>
    <submittedName>
        <fullName evidence="1">Uncharacterized protein</fullName>
    </submittedName>
</protein>
<dbReference type="AlphaFoldDB" id="A0A8H6E6T0"/>
<reference evidence="1 2" key="1">
    <citation type="submission" date="2019-04" db="EMBL/GenBank/DDBJ databases">
        <title>Aspergillus burnettii sp. nov., novel species from soil in southeast Queensland.</title>
        <authorList>
            <person name="Gilchrist C.L.M."/>
            <person name="Pitt J.I."/>
            <person name="Lange L."/>
            <person name="Lacey H.J."/>
            <person name="Vuong D."/>
            <person name="Midgley D.J."/>
            <person name="Greenfield P."/>
            <person name="Bradbury M."/>
            <person name="Lacey E."/>
            <person name="Busk P.K."/>
            <person name="Pilgaard B."/>
            <person name="Chooi Y.H."/>
            <person name="Piggott A.M."/>
        </authorList>
    </citation>
    <scope>NUCLEOTIDE SEQUENCE [LARGE SCALE GENOMIC DNA]</scope>
    <source>
        <strain evidence="1 2">FRR 5400</strain>
    </source>
</reference>
<dbReference type="InterPro" id="IPR016181">
    <property type="entry name" value="Acyl_CoA_acyltransferase"/>
</dbReference>
<dbReference type="Gene3D" id="3.40.630.30">
    <property type="match status" value="1"/>
</dbReference>
<proteinExistence type="predicted"/>